<organism evidence="1 2">
    <name type="scientific">Prevotella veroralis F0319</name>
    <dbReference type="NCBI Taxonomy" id="649761"/>
    <lineage>
        <taxon>Bacteria</taxon>
        <taxon>Pseudomonadati</taxon>
        <taxon>Bacteroidota</taxon>
        <taxon>Bacteroidia</taxon>
        <taxon>Bacteroidales</taxon>
        <taxon>Prevotellaceae</taxon>
        <taxon>Prevotella</taxon>
    </lineage>
</organism>
<reference evidence="1 2" key="1">
    <citation type="submission" date="2009-09" db="EMBL/GenBank/DDBJ databases">
        <authorList>
            <person name="Weinstock G."/>
            <person name="Sodergren E."/>
            <person name="Clifton S."/>
            <person name="Fulton L."/>
            <person name="Fulton B."/>
            <person name="Courtney L."/>
            <person name="Fronick C."/>
            <person name="Harrison M."/>
            <person name="Strong C."/>
            <person name="Farmer C."/>
            <person name="Delahaunty K."/>
            <person name="Markovic C."/>
            <person name="Hall O."/>
            <person name="Minx P."/>
            <person name="Tomlinson C."/>
            <person name="Mitreva M."/>
            <person name="Nelson J."/>
            <person name="Hou S."/>
            <person name="Wollam A."/>
            <person name="Pepin K.H."/>
            <person name="Johnson M."/>
            <person name="Bhonagiri V."/>
            <person name="Nash W.E."/>
            <person name="Warren W."/>
            <person name="Chinwalla A."/>
            <person name="Mardis E.R."/>
            <person name="Wilson R.K."/>
        </authorList>
    </citation>
    <scope>NUCLEOTIDE SEQUENCE [LARGE SCALE GENOMIC DNA]</scope>
    <source>
        <strain evidence="1 2">F0319</strain>
    </source>
</reference>
<name>C9MMZ1_9BACT</name>
<dbReference type="EMBL" id="ACVA01000019">
    <property type="protein sequence ID" value="EEX19191.1"/>
    <property type="molecule type" value="Genomic_DNA"/>
</dbReference>
<keyword evidence="2" id="KW-1185">Reference proteome</keyword>
<protein>
    <submittedName>
        <fullName evidence="1">Uncharacterized protein</fullName>
    </submittedName>
</protein>
<dbReference type="AlphaFoldDB" id="C9MMZ1"/>
<sequence>MGFPDEGVCPYFIASPSSPFSEWRGEWIVPSANKEGVSSHRRDALFILRRRPL</sequence>
<dbReference type="HOGENOM" id="CLU_3064879_0_0_10"/>
<dbReference type="Proteomes" id="UP000003327">
    <property type="component" value="Unassembled WGS sequence"/>
</dbReference>
<gene>
    <name evidence="1" type="ORF">HMPREF0973_00976</name>
</gene>
<dbReference type="STRING" id="649761.HMPREF0973_00976"/>
<evidence type="ECO:0000313" key="2">
    <source>
        <dbReference type="Proteomes" id="UP000003327"/>
    </source>
</evidence>
<evidence type="ECO:0000313" key="1">
    <source>
        <dbReference type="EMBL" id="EEX19191.1"/>
    </source>
</evidence>
<accession>C9MMZ1</accession>
<proteinExistence type="predicted"/>
<comment type="caution">
    <text evidence="1">The sequence shown here is derived from an EMBL/GenBank/DDBJ whole genome shotgun (WGS) entry which is preliminary data.</text>
</comment>